<dbReference type="Proteomes" id="UP000557656">
    <property type="component" value="Unassembled WGS sequence"/>
</dbReference>
<comment type="caution">
    <text evidence="3">The sequence shown here is derived from an EMBL/GenBank/DDBJ whole genome shotgun (WGS) entry which is preliminary data.</text>
</comment>
<dbReference type="AlphaFoldDB" id="A0A7Y7QYY2"/>
<reference evidence="4 5" key="1">
    <citation type="submission" date="2020-05" db="EMBL/GenBank/DDBJ databases">
        <title>Draft Genome Sequences of Sphingomonas sp. Isolated from the International Space Station.</title>
        <authorList>
            <person name="Bijlani S."/>
            <person name="Singh N.K."/>
            <person name="Mason C.E."/>
            <person name="Wang C.C."/>
            <person name="Venkateswaran K."/>
        </authorList>
    </citation>
    <scope>NUCLEOTIDE SEQUENCE [LARGE SCALE GENOMIC DNA]</scope>
    <source>
        <strain evidence="2 5">IIF7SW-B5</strain>
        <strain evidence="3">ISS-IIF7SWP</strain>
    </source>
</reference>
<dbReference type="GeneID" id="78486330"/>
<feature type="transmembrane region" description="Helical" evidence="1">
    <location>
        <begin position="234"/>
        <end position="254"/>
    </location>
</feature>
<gene>
    <name evidence="2" type="ORF">HKX05_19235</name>
    <name evidence="3" type="ORF">HLV41_20010</name>
</gene>
<evidence type="ECO:0000313" key="2">
    <source>
        <dbReference type="EMBL" id="NNG55480.1"/>
    </source>
</evidence>
<proteinExistence type="predicted"/>
<evidence type="ECO:0000313" key="3">
    <source>
        <dbReference type="EMBL" id="NVP33324.1"/>
    </source>
</evidence>
<accession>A0A7Y7QYY2</accession>
<sequence>MANGLSEWRSTIAECWRDPARMWQLALKGSGTVEKFGLLLTPLFMTPSGYRGQIKSGGIAGLVRLWTAAGLWVVAMNMMISPTVQKVEAGVAKLGTAAGYWDPMFNGKAASGLLLASSFAIFGIVAAMRWLVPWVALALETAFGSSSTNPPPFGYHVTQTAGEISALAVLISALIYSVKPLNAPVWSWLRNDGTLQCIAVLTFSVIFFLCVHLKSRTRAVTSKEIYGKVWKAAAYELGISAALLFGMTLVACALR</sequence>
<keyword evidence="1" id="KW-0812">Transmembrane</keyword>
<keyword evidence="5" id="KW-1185">Reference proteome</keyword>
<protein>
    <submittedName>
        <fullName evidence="3">Uncharacterized protein</fullName>
    </submittedName>
</protein>
<feature type="transmembrane region" description="Helical" evidence="1">
    <location>
        <begin position="61"/>
        <end position="80"/>
    </location>
</feature>
<dbReference type="RefSeq" id="WP_156477724.1">
    <property type="nucleotide sequence ID" value="NZ_JABEOV010000030.1"/>
</dbReference>
<evidence type="ECO:0000313" key="5">
    <source>
        <dbReference type="Proteomes" id="UP000557656"/>
    </source>
</evidence>
<dbReference type="EMBL" id="JABYQV010000033">
    <property type="protein sequence ID" value="NVP33324.1"/>
    <property type="molecule type" value="Genomic_DNA"/>
</dbReference>
<keyword evidence="1" id="KW-0472">Membrane</keyword>
<dbReference type="Proteomes" id="UP000531581">
    <property type="component" value="Unassembled WGS sequence"/>
</dbReference>
<evidence type="ECO:0000256" key="1">
    <source>
        <dbReference type="SAM" id="Phobius"/>
    </source>
</evidence>
<dbReference type="EMBL" id="JABEOV010000030">
    <property type="protein sequence ID" value="NNG55480.1"/>
    <property type="molecule type" value="Genomic_DNA"/>
</dbReference>
<feature type="transmembrane region" description="Helical" evidence="1">
    <location>
        <begin position="153"/>
        <end position="178"/>
    </location>
</feature>
<name>A0A7Y7QYY2_9SPHN</name>
<organism evidence="3 4">
    <name type="scientific">Sphingomonas sanguinis</name>
    <dbReference type="NCBI Taxonomy" id="33051"/>
    <lineage>
        <taxon>Bacteria</taxon>
        <taxon>Pseudomonadati</taxon>
        <taxon>Pseudomonadota</taxon>
        <taxon>Alphaproteobacteria</taxon>
        <taxon>Sphingomonadales</taxon>
        <taxon>Sphingomonadaceae</taxon>
        <taxon>Sphingomonas</taxon>
    </lineage>
</organism>
<evidence type="ECO:0000313" key="4">
    <source>
        <dbReference type="Proteomes" id="UP000531581"/>
    </source>
</evidence>
<keyword evidence="1" id="KW-1133">Transmembrane helix</keyword>
<feature type="transmembrane region" description="Helical" evidence="1">
    <location>
        <begin position="109"/>
        <end position="132"/>
    </location>
</feature>
<feature type="transmembrane region" description="Helical" evidence="1">
    <location>
        <begin position="193"/>
        <end position="213"/>
    </location>
</feature>